<sequence>MGSFTKTELTNISAKDERNFSLVLILGFLFIPLAVAALAYLFFTYGVVSPNQIGQIGEFFGGWLSPLFGLFVAILLIFTIRFQIQQTRLLRLAIDKSAHVQNKLADSNHELLNRSHTNFELESSAKALISLVEQADKILNTKVNIYVDILNFDNKLPHETRLFNVIDSWKQDIEHNKSLTIKFRHDRDAKVIAKYLHNIHHEIYICQSLIKNKGWVYISPYVKSITEHVEAVATLNYVGLITDAELWKIKCAVHNVLEKLVSGKLGDVILDSEIIGALMKDKIETLFNELPTPEDYQEEAEKRFNPAIVG</sequence>
<gene>
    <name evidence="2" type="ORF">GNP35_02235</name>
</gene>
<evidence type="ECO:0000313" key="3">
    <source>
        <dbReference type="Proteomes" id="UP000439994"/>
    </source>
</evidence>
<dbReference type="RefSeq" id="WP_155694121.1">
    <property type="nucleotide sequence ID" value="NZ_WOCD01000001.1"/>
</dbReference>
<organism evidence="2 3">
    <name type="scientific">Psychrosphaera haliotis</name>
    <dbReference type="NCBI Taxonomy" id="555083"/>
    <lineage>
        <taxon>Bacteria</taxon>
        <taxon>Pseudomonadati</taxon>
        <taxon>Pseudomonadota</taxon>
        <taxon>Gammaproteobacteria</taxon>
        <taxon>Alteromonadales</taxon>
        <taxon>Pseudoalteromonadaceae</taxon>
        <taxon>Psychrosphaera</taxon>
    </lineage>
</organism>
<accession>A0A6N8F5F2</accession>
<dbReference type="OrthoDB" id="6422829at2"/>
<evidence type="ECO:0000256" key="1">
    <source>
        <dbReference type="SAM" id="Phobius"/>
    </source>
</evidence>
<keyword evidence="1" id="KW-1133">Transmembrane helix</keyword>
<proteinExistence type="predicted"/>
<comment type="caution">
    <text evidence="2">The sequence shown here is derived from an EMBL/GenBank/DDBJ whole genome shotgun (WGS) entry which is preliminary data.</text>
</comment>
<dbReference type="EMBL" id="WOCD01000001">
    <property type="protein sequence ID" value="MUH71418.1"/>
    <property type="molecule type" value="Genomic_DNA"/>
</dbReference>
<keyword evidence="3" id="KW-1185">Reference proteome</keyword>
<protein>
    <recommendedName>
        <fullName evidence="4">Phage abortive infection protein</fullName>
    </recommendedName>
</protein>
<keyword evidence="1" id="KW-0472">Membrane</keyword>
<reference evidence="2 3" key="1">
    <citation type="submission" date="2019-11" db="EMBL/GenBank/DDBJ databases">
        <title>P. haliotis isolates from Z. marina roots.</title>
        <authorList>
            <person name="Cohen M."/>
            <person name="Jospin G."/>
            <person name="Eisen J.A."/>
            <person name="Coil D.A."/>
        </authorList>
    </citation>
    <scope>NUCLEOTIDE SEQUENCE [LARGE SCALE GENOMIC DNA]</scope>
    <source>
        <strain evidence="2 3">UCD-MCMsp1aY</strain>
    </source>
</reference>
<feature type="transmembrane region" description="Helical" evidence="1">
    <location>
        <begin position="20"/>
        <end position="43"/>
    </location>
</feature>
<evidence type="ECO:0008006" key="4">
    <source>
        <dbReference type="Google" id="ProtNLM"/>
    </source>
</evidence>
<feature type="transmembrane region" description="Helical" evidence="1">
    <location>
        <begin position="63"/>
        <end position="82"/>
    </location>
</feature>
<name>A0A6N8F5F2_9GAMM</name>
<dbReference type="AlphaFoldDB" id="A0A6N8F5F2"/>
<evidence type="ECO:0000313" key="2">
    <source>
        <dbReference type="EMBL" id="MUH71418.1"/>
    </source>
</evidence>
<keyword evidence="1" id="KW-0812">Transmembrane</keyword>
<dbReference type="Proteomes" id="UP000439994">
    <property type="component" value="Unassembled WGS sequence"/>
</dbReference>